<accession>A0A8S1Q6T2</accession>
<gene>
    <name evidence="1" type="ORF">PPRIM_AZ9-3.1.T1450101</name>
</gene>
<protein>
    <submittedName>
        <fullName evidence="1">Uncharacterized protein</fullName>
    </submittedName>
</protein>
<name>A0A8S1Q6T2_PARPR</name>
<keyword evidence="2" id="KW-1185">Reference proteome</keyword>
<dbReference type="Proteomes" id="UP000688137">
    <property type="component" value="Unassembled WGS sequence"/>
</dbReference>
<reference evidence="1" key="1">
    <citation type="submission" date="2021-01" db="EMBL/GenBank/DDBJ databases">
        <authorList>
            <consortium name="Genoscope - CEA"/>
            <person name="William W."/>
        </authorList>
    </citation>
    <scope>NUCLEOTIDE SEQUENCE</scope>
</reference>
<organism evidence="1 2">
    <name type="scientific">Paramecium primaurelia</name>
    <dbReference type="NCBI Taxonomy" id="5886"/>
    <lineage>
        <taxon>Eukaryota</taxon>
        <taxon>Sar</taxon>
        <taxon>Alveolata</taxon>
        <taxon>Ciliophora</taxon>
        <taxon>Intramacronucleata</taxon>
        <taxon>Oligohymenophorea</taxon>
        <taxon>Peniculida</taxon>
        <taxon>Parameciidae</taxon>
        <taxon>Paramecium</taxon>
    </lineage>
</organism>
<dbReference type="PROSITE" id="PS50062">
    <property type="entry name" value="BCL2_FAMILY"/>
    <property type="match status" value="1"/>
</dbReference>
<proteinExistence type="predicted"/>
<dbReference type="AlphaFoldDB" id="A0A8S1Q6T2"/>
<sequence length="244" mass="29749">MSEESQYQENSYQPSPRFDYQLIMRRQSFTSDYDEHAEWQEIQEEQDNFKSKFQDFEQLLWRFGEYKKENDFQIEIKMPGVQDQQKQSELLNSIVPMKPIQEPSEDGTVKPKKFLDKSFCRYIMLYAIRTIENQQYAEIVRDICSQFQVSYNIFVEYYRKQRILIMGYRALKGELIYDSDTLPNQNRKKAFKEFLVWYLDKIATKHILLSKKQNIKEYLKFKNYVMSYYVHNPKSWIGNKPLWK</sequence>
<dbReference type="OMA" id="GNKPLWK"/>
<evidence type="ECO:0000313" key="1">
    <source>
        <dbReference type="EMBL" id="CAD8110815.1"/>
    </source>
</evidence>
<dbReference type="EMBL" id="CAJJDM010000149">
    <property type="protein sequence ID" value="CAD8110815.1"/>
    <property type="molecule type" value="Genomic_DNA"/>
</dbReference>
<comment type="caution">
    <text evidence="1">The sequence shown here is derived from an EMBL/GenBank/DDBJ whole genome shotgun (WGS) entry which is preliminary data.</text>
</comment>
<evidence type="ECO:0000313" key="2">
    <source>
        <dbReference type="Proteomes" id="UP000688137"/>
    </source>
</evidence>
<dbReference type="InterPro" id="IPR002475">
    <property type="entry name" value="Bcl2-like"/>
</dbReference>